<dbReference type="Pfam" id="PF04397">
    <property type="entry name" value="LytTR"/>
    <property type="match status" value="1"/>
</dbReference>
<dbReference type="InterPro" id="IPR046947">
    <property type="entry name" value="LytR-like"/>
</dbReference>
<dbReference type="GO" id="GO:0003677">
    <property type="term" value="F:DNA binding"/>
    <property type="evidence" value="ECO:0007669"/>
    <property type="project" value="InterPro"/>
</dbReference>
<evidence type="ECO:0000313" key="1">
    <source>
        <dbReference type="EMBL" id="RGD86792.1"/>
    </source>
</evidence>
<dbReference type="InterPro" id="IPR007492">
    <property type="entry name" value="LytTR_DNA-bd_dom"/>
</dbReference>
<dbReference type="AlphaFoldDB" id="A0A3E3AI63"/>
<dbReference type="Proteomes" id="UP000261032">
    <property type="component" value="Unassembled WGS sequence"/>
</dbReference>
<dbReference type="Gene3D" id="2.40.50.1020">
    <property type="entry name" value="LytTr DNA-binding domain"/>
    <property type="match status" value="1"/>
</dbReference>
<proteinExistence type="predicted"/>
<dbReference type="RefSeq" id="WP_117561434.1">
    <property type="nucleotide sequence ID" value="NZ_AP031443.1"/>
</dbReference>
<dbReference type="EMBL" id="QUSL01000003">
    <property type="protein sequence ID" value="RGD86792.1"/>
    <property type="molecule type" value="Genomic_DNA"/>
</dbReference>
<dbReference type="PANTHER" id="PTHR37299:SF1">
    <property type="entry name" value="STAGE 0 SPORULATION PROTEIN A HOMOLOG"/>
    <property type="match status" value="1"/>
</dbReference>
<evidence type="ECO:0000313" key="2">
    <source>
        <dbReference type="Proteomes" id="UP000261032"/>
    </source>
</evidence>
<reference evidence="1 2" key="1">
    <citation type="submission" date="2018-08" db="EMBL/GenBank/DDBJ databases">
        <title>A genome reference for cultivated species of the human gut microbiota.</title>
        <authorList>
            <person name="Zou Y."/>
            <person name="Xue W."/>
            <person name="Luo G."/>
        </authorList>
    </citation>
    <scope>NUCLEOTIDE SEQUENCE [LARGE SCALE GENOMIC DNA]</scope>
    <source>
        <strain evidence="1 2">OM06-4</strain>
    </source>
</reference>
<dbReference type="SMART" id="SM00850">
    <property type="entry name" value="LytTR"/>
    <property type="match status" value="1"/>
</dbReference>
<protein>
    <submittedName>
        <fullName evidence="1">LytTR family transcriptional regulator</fullName>
    </submittedName>
</protein>
<organism evidence="1 2">
    <name type="scientific">Thomasclavelia ramosa</name>
    <dbReference type="NCBI Taxonomy" id="1547"/>
    <lineage>
        <taxon>Bacteria</taxon>
        <taxon>Bacillati</taxon>
        <taxon>Bacillota</taxon>
        <taxon>Erysipelotrichia</taxon>
        <taxon>Erysipelotrichales</taxon>
        <taxon>Coprobacillaceae</taxon>
        <taxon>Thomasclavelia</taxon>
    </lineage>
</organism>
<dbReference type="GO" id="GO:0000156">
    <property type="term" value="F:phosphorelay response regulator activity"/>
    <property type="evidence" value="ECO:0007669"/>
    <property type="project" value="InterPro"/>
</dbReference>
<dbReference type="PANTHER" id="PTHR37299">
    <property type="entry name" value="TRANSCRIPTIONAL REGULATOR-RELATED"/>
    <property type="match status" value="1"/>
</dbReference>
<name>A0A3E3AI63_9FIRM</name>
<accession>A0A3E3AI63</accession>
<gene>
    <name evidence="1" type="ORF">DXB93_02945</name>
</gene>
<dbReference type="PROSITE" id="PS50930">
    <property type="entry name" value="HTH_LYTTR"/>
    <property type="match status" value="1"/>
</dbReference>
<comment type="caution">
    <text evidence="1">The sequence shown here is derived from an EMBL/GenBank/DDBJ whole genome shotgun (WGS) entry which is preliminary data.</text>
</comment>
<sequence length="209" mass="24206">MKVILECSHQYINTIKRKLNAHLEQITYLDSFTGNDLSLFIKEVKKLEDIENIKNIKSISNANIVCLIDSGLFMFELLEFNPLAFIRSANINADLDELINRIEYLNKGLGVMLEFQCGYQTVRMNVKNITYVESYAHYLLIHTLNSTVKVREKISVALQKLEPFGFIQVHRSYVINHDRIKKIDTDNITLSDETIIPIGKKYKQALKNH</sequence>